<dbReference type="AlphaFoldDB" id="A0A151MSE6"/>
<comment type="caution">
    <text evidence="1">The sequence shown here is derived from an EMBL/GenBank/DDBJ whole genome shotgun (WGS) entry which is preliminary data.</text>
</comment>
<evidence type="ECO:0000313" key="1">
    <source>
        <dbReference type="EMBL" id="KYO27448.1"/>
    </source>
</evidence>
<keyword evidence="2" id="KW-1185">Reference proteome</keyword>
<organism evidence="1 2">
    <name type="scientific">Alligator mississippiensis</name>
    <name type="common">American alligator</name>
    <dbReference type="NCBI Taxonomy" id="8496"/>
    <lineage>
        <taxon>Eukaryota</taxon>
        <taxon>Metazoa</taxon>
        <taxon>Chordata</taxon>
        <taxon>Craniata</taxon>
        <taxon>Vertebrata</taxon>
        <taxon>Euteleostomi</taxon>
        <taxon>Archelosauria</taxon>
        <taxon>Archosauria</taxon>
        <taxon>Crocodylia</taxon>
        <taxon>Alligatoridae</taxon>
        <taxon>Alligatorinae</taxon>
        <taxon>Alligator</taxon>
    </lineage>
</organism>
<evidence type="ECO:0000313" key="2">
    <source>
        <dbReference type="Proteomes" id="UP000050525"/>
    </source>
</evidence>
<accession>A0A151MSE6</accession>
<sequence length="83" mass="9569">MTAREKTEAKVKQRLGLWHSLSHSLYGLQSASPMTMNNHKKIQEMVRLRDITSPVDLLPGDACQAVWERIDHMDLCKDHKDLN</sequence>
<name>A0A151MSE6_ALLMI</name>
<dbReference type="EMBL" id="AKHW03005173">
    <property type="protein sequence ID" value="KYO27448.1"/>
    <property type="molecule type" value="Genomic_DNA"/>
</dbReference>
<gene>
    <name evidence="1" type="ORF">Y1Q_0013470</name>
</gene>
<protein>
    <submittedName>
        <fullName evidence="1">Uncharacterized protein</fullName>
    </submittedName>
</protein>
<reference evidence="1 2" key="1">
    <citation type="journal article" date="2012" name="Genome Biol.">
        <title>Sequencing three crocodilian genomes to illuminate the evolution of archosaurs and amniotes.</title>
        <authorList>
            <person name="St John J.A."/>
            <person name="Braun E.L."/>
            <person name="Isberg S.R."/>
            <person name="Miles L.G."/>
            <person name="Chong A.Y."/>
            <person name="Gongora J."/>
            <person name="Dalzell P."/>
            <person name="Moran C."/>
            <person name="Bed'hom B."/>
            <person name="Abzhanov A."/>
            <person name="Burgess S.C."/>
            <person name="Cooksey A.M."/>
            <person name="Castoe T.A."/>
            <person name="Crawford N.G."/>
            <person name="Densmore L.D."/>
            <person name="Drew J.C."/>
            <person name="Edwards S.V."/>
            <person name="Faircloth B.C."/>
            <person name="Fujita M.K."/>
            <person name="Greenwold M.J."/>
            <person name="Hoffmann F.G."/>
            <person name="Howard J.M."/>
            <person name="Iguchi T."/>
            <person name="Janes D.E."/>
            <person name="Khan S.Y."/>
            <person name="Kohno S."/>
            <person name="de Koning A.J."/>
            <person name="Lance S.L."/>
            <person name="McCarthy F.M."/>
            <person name="McCormack J.E."/>
            <person name="Merchant M.E."/>
            <person name="Peterson D.G."/>
            <person name="Pollock D.D."/>
            <person name="Pourmand N."/>
            <person name="Raney B.J."/>
            <person name="Roessler K.A."/>
            <person name="Sanford J.R."/>
            <person name="Sawyer R.H."/>
            <person name="Schmidt C.J."/>
            <person name="Triplett E.W."/>
            <person name="Tuberville T.D."/>
            <person name="Venegas-Anaya M."/>
            <person name="Howard J.T."/>
            <person name="Jarvis E.D."/>
            <person name="Guillette L.J.Jr."/>
            <person name="Glenn T.C."/>
            <person name="Green R.E."/>
            <person name="Ray D.A."/>
        </authorList>
    </citation>
    <scope>NUCLEOTIDE SEQUENCE [LARGE SCALE GENOMIC DNA]</scope>
    <source>
        <strain evidence="1">KSC_2009_1</strain>
    </source>
</reference>
<proteinExistence type="predicted"/>
<dbReference type="Proteomes" id="UP000050525">
    <property type="component" value="Unassembled WGS sequence"/>
</dbReference>